<evidence type="ECO:0000313" key="3">
    <source>
        <dbReference type="Proteomes" id="UP001215280"/>
    </source>
</evidence>
<dbReference type="EMBL" id="JARJLG010000254">
    <property type="protein sequence ID" value="KAJ7722732.1"/>
    <property type="molecule type" value="Genomic_DNA"/>
</dbReference>
<protein>
    <submittedName>
        <fullName evidence="2">Uncharacterized protein</fullName>
    </submittedName>
</protein>
<feature type="region of interest" description="Disordered" evidence="1">
    <location>
        <begin position="239"/>
        <end position="294"/>
    </location>
</feature>
<reference evidence="2" key="1">
    <citation type="submission" date="2023-03" db="EMBL/GenBank/DDBJ databases">
        <title>Massive genome expansion in bonnet fungi (Mycena s.s.) driven by repeated elements and novel gene families across ecological guilds.</title>
        <authorList>
            <consortium name="Lawrence Berkeley National Laboratory"/>
            <person name="Harder C.B."/>
            <person name="Miyauchi S."/>
            <person name="Viragh M."/>
            <person name="Kuo A."/>
            <person name="Thoen E."/>
            <person name="Andreopoulos B."/>
            <person name="Lu D."/>
            <person name="Skrede I."/>
            <person name="Drula E."/>
            <person name="Henrissat B."/>
            <person name="Morin E."/>
            <person name="Kohler A."/>
            <person name="Barry K."/>
            <person name="LaButti K."/>
            <person name="Morin E."/>
            <person name="Salamov A."/>
            <person name="Lipzen A."/>
            <person name="Mereny Z."/>
            <person name="Hegedus B."/>
            <person name="Baldrian P."/>
            <person name="Stursova M."/>
            <person name="Weitz H."/>
            <person name="Taylor A."/>
            <person name="Grigoriev I.V."/>
            <person name="Nagy L.G."/>
            <person name="Martin F."/>
            <person name="Kauserud H."/>
        </authorList>
    </citation>
    <scope>NUCLEOTIDE SEQUENCE</scope>
    <source>
        <strain evidence="2">CBHHK188m</strain>
    </source>
</reference>
<comment type="caution">
    <text evidence="2">The sequence shown here is derived from an EMBL/GenBank/DDBJ whole genome shotgun (WGS) entry which is preliminary data.</text>
</comment>
<name>A0AAD7HLH8_9AGAR</name>
<evidence type="ECO:0000313" key="2">
    <source>
        <dbReference type="EMBL" id="KAJ7722732.1"/>
    </source>
</evidence>
<evidence type="ECO:0000256" key="1">
    <source>
        <dbReference type="SAM" id="MobiDB-lite"/>
    </source>
</evidence>
<gene>
    <name evidence="2" type="ORF">DFH07DRAFT_856492</name>
</gene>
<dbReference type="AlphaFoldDB" id="A0AAD7HLH8"/>
<dbReference type="Proteomes" id="UP001215280">
    <property type="component" value="Unassembled WGS sequence"/>
</dbReference>
<keyword evidence="3" id="KW-1185">Reference proteome</keyword>
<feature type="compositionally biased region" description="Pro residues" evidence="1">
    <location>
        <begin position="242"/>
        <end position="254"/>
    </location>
</feature>
<sequence>MASNTTPPLDLTAILKSLSSNIQDVMVSWYEVQTASLRESSQSGLLVAPLRKHLQAHWEHIRSYLQKCHEFGEEVIIWQKTFQQGPESDGFSLLEELKSSSDEMCQESEVLMRQSASGIDILSSVTPQLLDLLRGPSKYAEKAPSAPPETTAFLGLGSPQHGLAAIARTTSALAEVQNNLCMLHNFWTAASATCRSFLTTNTNITQQDATHLGQTWKEWQEEIRCANVSIAKSLDAGAVEPAAPPVSPPAPAPPFASHTYRRQQRRRGSSKSDASLPASLPRKMSGLDDDGVSRTCWGFSFRRK</sequence>
<feature type="compositionally biased region" description="Basic residues" evidence="1">
    <location>
        <begin position="259"/>
        <end position="269"/>
    </location>
</feature>
<accession>A0AAD7HLH8</accession>
<proteinExistence type="predicted"/>
<organism evidence="2 3">
    <name type="scientific">Mycena maculata</name>
    <dbReference type="NCBI Taxonomy" id="230809"/>
    <lineage>
        <taxon>Eukaryota</taxon>
        <taxon>Fungi</taxon>
        <taxon>Dikarya</taxon>
        <taxon>Basidiomycota</taxon>
        <taxon>Agaricomycotina</taxon>
        <taxon>Agaricomycetes</taxon>
        <taxon>Agaricomycetidae</taxon>
        <taxon>Agaricales</taxon>
        <taxon>Marasmiineae</taxon>
        <taxon>Mycenaceae</taxon>
        <taxon>Mycena</taxon>
    </lineage>
</organism>